<dbReference type="InterPro" id="IPR019426">
    <property type="entry name" value="7TM_GPCR_serpentine_rcpt_Srv"/>
</dbReference>
<dbReference type="InterPro" id="IPR019429">
    <property type="entry name" value="7TM_GPCR_serpentine_rcpt_Sri"/>
</dbReference>
<sequence>MNQSEDAKQILVRPGYHGTLGIVSIITIVLYLFELRFIFSRRSKSPYNSLFYLLWRNQAFIDILVLCNYLSTGFLRNLPSFWPFFLSTNGSSLPILGAWQLMAEIGGVTARSLFSTLQESLELSNTYYYETFNTVVMLCTNHHVLIVSFENRIILCDTLQQLLYSDSFCVVATVLFQAKRNPQRKNDKKRVENYTVGNGDLDLFSAFALLFCALLNESLFVTASTLANVMRWTALQTFPHAYVYLPNVILAITNPWCFLITMRNGKIKRSVMENTTANPHSVVSNFTISISDLEETLHRWLLIICGVISIFLSWIMIMLIIYRTPMSSRRYRFGLIALQICFIIFDVHVCLLFSPIIPLPFFAGYCTGFLCETAGLSFHEQFIFMFVVALETFACFFMCMLQRHQKLLPPFSNLKLSRTGFRVAVNVAVICSGVGPIAFSTAKLSVHETAMRIEANPEMDWLAKKPGFVVYSIYLRPQLLYVFGFIVLVIVTLSIFCVILMVHTSLVVHSTTTHSMLSKIRAAKAMSNLFMQFLAYVLVIFIPVFVILLRAYVAINSPTLFLVALTIFCIHGIVCSSVALLMNNSFRMLLLAPFRQNNKRHSITLVGIPP</sequence>
<name>A0A2A6C3J8_PRIPA</name>
<evidence type="ECO:0000313" key="1">
    <source>
        <dbReference type="EnsemblMetazoa" id="PPA40469.1"/>
    </source>
</evidence>
<dbReference type="PANTHER" id="PTHR45830">
    <property type="entry name" value="SERPENTINE RECEPTOR, CLASS I"/>
    <property type="match status" value="1"/>
</dbReference>
<dbReference type="Proteomes" id="UP000005239">
    <property type="component" value="Unassembled WGS sequence"/>
</dbReference>
<keyword evidence="2" id="KW-1185">Reference proteome</keyword>
<gene>
    <name evidence="1" type="primary">WBGene00278838</name>
</gene>
<reference evidence="1" key="2">
    <citation type="submission" date="2022-06" db="UniProtKB">
        <authorList>
            <consortium name="EnsemblMetazoa"/>
        </authorList>
    </citation>
    <scope>IDENTIFICATION</scope>
    <source>
        <strain evidence="1">PS312</strain>
    </source>
</reference>
<protein>
    <submittedName>
        <fullName evidence="1">Sri-18</fullName>
    </submittedName>
</protein>
<evidence type="ECO:0000313" key="2">
    <source>
        <dbReference type="Proteomes" id="UP000005239"/>
    </source>
</evidence>
<dbReference type="EnsemblMetazoa" id="PPA40469.1">
    <property type="protein sequence ID" value="PPA40469.1"/>
    <property type="gene ID" value="WBGene00278838"/>
</dbReference>
<organism evidence="1 2">
    <name type="scientific">Pristionchus pacificus</name>
    <name type="common">Parasitic nematode worm</name>
    <dbReference type="NCBI Taxonomy" id="54126"/>
    <lineage>
        <taxon>Eukaryota</taxon>
        <taxon>Metazoa</taxon>
        <taxon>Ecdysozoa</taxon>
        <taxon>Nematoda</taxon>
        <taxon>Chromadorea</taxon>
        <taxon>Rhabditida</taxon>
        <taxon>Rhabditina</taxon>
        <taxon>Diplogasteromorpha</taxon>
        <taxon>Diplogasteroidea</taxon>
        <taxon>Neodiplogasteridae</taxon>
        <taxon>Pristionchus</taxon>
    </lineage>
</organism>
<accession>A0A2A6C3J8</accession>
<dbReference type="AlphaFoldDB" id="A0A2A6C3J8"/>
<reference evidence="2" key="1">
    <citation type="journal article" date="2008" name="Nat. Genet.">
        <title>The Pristionchus pacificus genome provides a unique perspective on nematode lifestyle and parasitism.</title>
        <authorList>
            <person name="Dieterich C."/>
            <person name="Clifton S.W."/>
            <person name="Schuster L.N."/>
            <person name="Chinwalla A."/>
            <person name="Delehaunty K."/>
            <person name="Dinkelacker I."/>
            <person name="Fulton L."/>
            <person name="Fulton R."/>
            <person name="Godfrey J."/>
            <person name="Minx P."/>
            <person name="Mitreva M."/>
            <person name="Roeseler W."/>
            <person name="Tian H."/>
            <person name="Witte H."/>
            <person name="Yang S.P."/>
            <person name="Wilson R.K."/>
            <person name="Sommer R.J."/>
        </authorList>
    </citation>
    <scope>NUCLEOTIDE SEQUENCE [LARGE SCALE GENOMIC DNA]</scope>
    <source>
        <strain evidence="2">PS312</strain>
    </source>
</reference>
<dbReference type="Pfam" id="PF10323">
    <property type="entry name" value="7TM_GPCR_Srv"/>
    <property type="match status" value="1"/>
</dbReference>
<dbReference type="Pfam" id="PF10327">
    <property type="entry name" value="7TM_GPCR_Sri"/>
    <property type="match status" value="1"/>
</dbReference>
<proteinExistence type="predicted"/>
<accession>A0A8R1UWM5</accession>
<dbReference type="PANTHER" id="PTHR45830:SF15">
    <property type="entry name" value="SERPENTINE RECEPTOR, CLASS I"/>
    <property type="match status" value="1"/>
</dbReference>